<dbReference type="Pfam" id="PF20150">
    <property type="entry name" value="2EXR"/>
    <property type="match status" value="1"/>
</dbReference>
<comment type="caution">
    <text evidence="2">The sequence shown here is derived from an EMBL/GenBank/DDBJ whole genome shotgun (WGS) entry which is preliminary data.</text>
</comment>
<dbReference type="AlphaFoldDB" id="A0A8H6IZV9"/>
<dbReference type="PANTHER" id="PTHR35910">
    <property type="entry name" value="2EXR DOMAIN-CONTAINING PROTEIN"/>
    <property type="match status" value="1"/>
</dbReference>
<gene>
    <name evidence="2" type="ORF">CSOJ01_10550</name>
</gene>
<keyword evidence="3" id="KW-1185">Reference proteome</keyword>
<dbReference type="Proteomes" id="UP000652219">
    <property type="component" value="Unassembled WGS sequence"/>
</dbReference>
<reference evidence="2 3" key="1">
    <citation type="journal article" date="2020" name="Phytopathology">
        <title>Genome Sequence Resources of Colletotrichum truncatum, C. plurivorum, C. musicola, and C. sojae: Four Species Pathogenic to Soybean (Glycine max).</title>
        <authorList>
            <person name="Rogerio F."/>
            <person name="Boufleur T.R."/>
            <person name="Ciampi-Guillardi M."/>
            <person name="Sukno S.A."/>
            <person name="Thon M.R."/>
            <person name="Massola Junior N.S."/>
            <person name="Baroncelli R."/>
        </authorList>
    </citation>
    <scope>NUCLEOTIDE SEQUENCE [LARGE SCALE GENOMIC DNA]</scope>
    <source>
        <strain evidence="2 3">LFN0009</strain>
    </source>
</reference>
<proteinExistence type="predicted"/>
<evidence type="ECO:0000259" key="1">
    <source>
        <dbReference type="Pfam" id="PF20150"/>
    </source>
</evidence>
<accession>A0A8H6IZV9</accession>
<dbReference type="PANTHER" id="PTHR35910:SF1">
    <property type="entry name" value="2EXR DOMAIN-CONTAINING PROTEIN"/>
    <property type="match status" value="1"/>
</dbReference>
<protein>
    <recommendedName>
        <fullName evidence="1">2EXR domain-containing protein</fullName>
    </recommendedName>
</protein>
<sequence length="350" mass="40065">MATTFHGFPDLPAELRLQIWEDCIRPDGQGVHFFTIETWFDPSPEQSGISYELKPQRYSIDGEEYETEHLAAPIFGADSQRSWTENNPSTYLIDAGLWTACRESREVMEKHFETAFYREKRQESLKREPYRRGLRSYERDYEGALGTGRFRHNGEDWCFAVFPHRDLFCVQHSGKPPSICFLPATWLFADYGNCTFASARLGLDGVQSLAFEYDASWSFSSEGKDDEIINEMSGQNNARGLFLNTLEDIVEGGSPPDLYLIDRDIRLKPDARGWKTFHGNGCNYIDPMREDIESYGDSDDMGASGFIYAIESLGYDYYTRLDDASVMTTGSEFDYIEVSRYISVLAVQKV</sequence>
<evidence type="ECO:0000313" key="3">
    <source>
        <dbReference type="Proteomes" id="UP000652219"/>
    </source>
</evidence>
<dbReference type="InterPro" id="IPR045518">
    <property type="entry name" value="2EXR"/>
</dbReference>
<organism evidence="2 3">
    <name type="scientific">Colletotrichum sojae</name>
    <dbReference type="NCBI Taxonomy" id="2175907"/>
    <lineage>
        <taxon>Eukaryota</taxon>
        <taxon>Fungi</taxon>
        <taxon>Dikarya</taxon>
        <taxon>Ascomycota</taxon>
        <taxon>Pezizomycotina</taxon>
        <taxon>Sordariomycetes</taxon>
        <taxon>Hypocreomycetidae</taxon>
        <taxon>Glomerellales</taxon>
        <taxon>Glomerellaceae</taxon>
        <taxon>Colletotrichum</taxon>
        <taxon>Colletotrichum orchidearum species complex</taxon>
    </lineage>
</organism>
<dbReference type="EMBL" id="WIGN01000223">
    <property type="protein sequence ID" value="KAF6803924.1"/>
    <property type="molecule type" value="Genomic_DNA"/>
</dbReference>
<evidence type="ECO:0000313" key="2">
    <source>
        <dbReference type="EMBL" id="KAF6803924.1"/>
    </source>
</evidence>
<name>A0A8H6IZV9_9PEZI</name>
<feature type="domain" description="2EXR" evidence="1">
    <location>
        <begin position="5"/>
        <end position="116"/>
    </location>
</feature>